<comment type="cofactor">
    <cofactor evidence="1">
        <name>Zn(2+)</name>
        <dbReference type="ChEBI" id="CHEBI:29105"/>
    </cofactor>
</comment>
<feature type="compositionally biased region" description="Basic and acidic residues" evidence="5">
    <location>
        <begin position="303"/>
        <end position="312"/>
    </location>
</feature>
<comment type="similarity">
    <text evidence="2">Belongs to the peptidase M14 family.</text>
</comment>
<evidence type="ECO:0000313" key="6">
    <source>
        <dbReference type="EMBL" id="GBG67694.1"/>
    </source>
</evidence>
<dbReference type="Gramene" id="GBG67694">
    <property type="protein sequence ID" value="GBG67694"/>
    <property type="gene ID" value="CBR_g822"/>
</dbReference>
<evidence type="ECO:0000256" key="4">
    <source>
        <dbReference type="ARBA" id="ARBA00022833"/>
    </source>
</evidence>
<evidence type="ECO:0000256" key="2">
    <source>
        <dbReference type="ARBA" id="ARBA00005988"/>
    </source>
</evidence>
<accession>A0A388KC97</accession>
<evidence type="ECO:0000256" key="3">
    <source>
        <dbReference type="ARBA" id="ARBA00022723"/>
    </source>
</evidence>
<comment type="caution">
    <text evidence="6">The sequence shown here is derived from an EMBL/GenBank/DDBJ whole genome shotgun (WGS) entry which is preliminary data.</text>
</comment>
<dbReference type="PROSITE" id="PS00133">
    <property type="entry name" value="CARBOXYPEPT_ZN_2"/>
    <property type="match status" value="1"/>
</dbReference>
<proteinExistence type="inferred from homology"/>
<evidence type="ECO:0000313" key="7">
    <source>
        <dbReference type="Proteomes" id="UP000265515"/>
    </source>
</evidence>
<organism evidence="6 7">
    <name type="scientific">Chara braunii</name>
    <name type="common">Braun's stonewort</name>
    <dbReference type="NCBI Taxonomy" id="69332"/>
    <lineage>
        <taxon>Eukaryota</taxon>
        <taxon>Viridiplantae</taxon>
        <taxon>Streptophyta</taxon>
        <taxon>Charophyceae</taxon>
        <taxon>Charales</taxon>
        <taxon>Characeae</taxon>
        <taxon>Chara</taxon>
    </lineage>
</organism>
<keyword evidence="7" id="KW-1185">Reference proteome</keyword>
<reference evidence="6 7" key="1">
    <citation type="journal article" date="2018" name="Cell">
        <title>The Chara Genome: Secondary Complexity and Implications for Plant Terrestrialization.</title>
        <authorList>
            <person name="Nishiyama T."/>
            <person name="Sakayama H."/>
            <person name="Vries J.D."/>
            <person name="Buschmann H."/>
            <person name="Saint-Marcoux D."/>
            <person name="Ullrich K.K."/>
            <person name="Haas F.B."/>
            <person name="Vanderstraeten L."/>
            <person name="Becker D."/>
            <person name="Lang D."/>
            <person name="Vosolsobe S."/>
            <person name="Rombauts S."/>
            <person name="Wilhelmsson P.K.I."/>
            <person name="Janitza P."/>
            <person name="Kern R."/>
            <person name="Heyl A."/>
            <person name="Rumpler F."/>
            <person name="Villalobos L.I.A.C."/>
            <person name="Clay J.M."/>
            <person name="Skokan R."/>
            <person name="Toyoda A."/>
            <person name="Suzuki Y."/>
            <person name="Kagoshima H."/>
            <person name="Schijlen E."/>
            <person name="Tajeshwar N."/>
            <person name="Catarino B."/>
            <person name="Hetherington A.J."/>
            <person name="Saltykova A."/>
            <person name="Bonnot C."/>
            <person name="Breuninger H."/>
            <person name="Symeonidi A."/>
            <person name="Radhakrishnan G.V."/>
            <person name="Van Nieuwerburgh F."/>
            <person name="Deforce D."/>
            <person name="Chang C."/>
            <person name="Karol K.G."/>
            <person name="Hedrich R."/>
            <person name="Ulvskov P."/>
            <person name="Glockner G."/>
            <person name="Delwiche C.F."/>
            <person name="Petrasek J."/>
            <person name="Van de Peer Y."/>
            <person name="Friml J."/>
            <person name="Beilby M."/>
            <person name="Dolan L."/>
            <person name="Kohara Y."/>
            <person name="Sugano S."/>
            <person name="Fujiyama A."/>
            <person name="Delaux P.-M."/>
            <person name="Quint M."/>
            <person name="TheiBen G."/>
            <person name="Hagemann M."/>
            <person name="Harholt J."/>
            <person name="Dunand C."/>
            <person name="Zachgo S."/>
            <person name="Langdale J."/>
            <person name="Maumus F."/>
            <person name="Straeten D.V.D."/>
            <person name="Gould S.B."/>
            <person name="Rensing S.A."/>
        </authorList>
    </citation>
    <scope>NUCLEOTIDE SEQUENCE [LARGE SCALE GENOMIC DNA]</scope>
    <source>
        <strain evidence="6 7">S276</strain>
    </source>
</reference>
<evidence type="ECO:0000256" key="1">
    <source>
        <dbReference type="ARBA" id="ARBA00001947"/>
    </source>
</evidence>
<feature type="region of interest" description="Disordered" evidence="5">
    <location>
        <begin position="202"/>
        <end position="367"/>
    </location>
</feature>
<dbReference type="Proteomes" id="UP000265515">
    <property type="component" value="Unassembled WGS sequence"/>
</dbReference>
<feature type="compositionally biased region" description="Acidic residues" evidence="5">
    <location>
        <begin position="202"/>
        <end position="225"/>
    </location>
</feature>
<dbReference type="EMBL" id="BFEA01000090">
    <property type="protein sequence ID" value="GBG67694.1"/>
    <property type="molecule type" value="Genomic_DNA"/>
</dbReference>
<gene>
    <name evidence="6" type="ORF">CBR_g822</name>
</gene>
<name>A0A388KC97_CHABU</name>
<feature type="compositionally biased region" description="Acidic residues" evidence="5">
    <location>
        <begin position="234"/>
        <end position="264"/>
    </location>
</feature>
<dbReference type="InterPro" id="IPR057247">
    <property type="entry name" value="CARBOXYPEPT_ZN_2"/>
</dbReference>
<sequence>MNIVGVIENVVVKVGRVHVLVNALVIDVHSYSVLLGLPWAMAPRGYISEIRQVRHLRLSPDLRRLPQFLCTEVEVTWTRTDEHQACIEYLELLIIQAWRPYVEGDLLGFLFGSVRPGHRQLIVEEIIVPLAQLVDDLFLDIVSQSDESPAPHVLTRTLAPYFQWSACLEEPGSESALPSRQEYLKPSGIINLAFYPKQDTFEEAGEEEATEEEDDAEEETSEEESYSEHSEGEQSVEEEDKEDEEDEEEEEEEEEAGSEWEALLEEAARTGTEAAYPEAARKREEIAAGKNQLEFASEANLRINDDPTRDPEPPEPEDGDPATATPSASRRRRSRSPSPSTSARPHVRPRTDAGDRPSSPVIIPLSP</sequence>
<keyword evidence="4" id="KW-0862">Zinc</keyword>
<dbReference type="AlphaFoldDB" id="A0A388KC97"/>
<dbReference type="GO" id="GO:0046872">
    <property type="term" value="F:metal ion binding"/>
    <property type="evidence" value="ECO:0007669"/>
    <property type="project" value="UniProtKB-KW"/>
</dbReference>
<keyword evidence="3" id="KW-0479">Metal-binding</keyword>
<protein>
    <submittedName>
        <fullName evidence="6">Uncharacterized protein</fullName>
    </submittedName>
</protein>
<evidence type="ECO:0000256" key="5">
    <source>
        <dbReference type="SAM" id="MobiDB-lite"/>
    </source>
</evidence>